<dbReference type="PANTHER" id="PTHR43861">
    <property type="entry name" value="TRANS-ACONITATE 2-METHYLTRANSFERASE-RELATED"/>
    <property type="match status" value="1"/>
</dbReference>
<proteinExistence type="predicted"/>
<evidence type="ECO:0000256" key="1">
    <source>
        <dbReference type="ARBA" id="ARBA00022603"/>
    </source>
</evidence>
<evidence type="ECO:0000313" key="4">
    <source>
        <dbReference type="EMBL" id="TDL87817.1"/>
    </source>
</evidence>
<dbReference type="SUPFAM" id="SSF53335">
    <property type="entry name" value="S-adenosyl-L-methionine-dependent methyltransferases"/>
    <property type="match status" value="1"/>
</dbReference>
<reference evidence="4 5" key="1">
    <citation type="submission" date="2019-03" db="EMBL/GenBank/DDBJ databases">
        <title>Rhodobacteraceae bacterium SM1902, a new member of the family Rhodobacteraceae isolated from Yantai.</title>
        <authorList>
            <person name="Sun Y."/>
        </authorList>
    </citation>
    <scope>NUCLEOTIDE SEQUENCE [LARGE SCALE GENOMIC DNA]</scope>
    <source>
        <strain evidence="4 5">SM1902</strain>
    </source>
</reference>
<organism evidence="4 5">
    <name type="scientific">Meridianimarinicoccus aquatilis</name>
    <dbReference type="NCBI Taxonomy" id="2552766"/>
    <lineage>
        <taxon>Bacteria</taxon>
        <taxon>Pseudomonadati</taxon>
        <taxon>Pseudomonadota</taxon>
        <taxon>Alphaproteobacteria</taxon>
        <taxon>Rhodobacterales</taxon>
        <taxon>Paracoccaceae</taxon>
        <taxon>Meridianimarinicoccus</taxon>
    </lineage>
</organism>
<dbReference type="EMBL" id="SMZO01000021">
    <property type="protein sequence ID" value="TDL87817.1"/>
    <property type="molecule type" value="Genomic_DNA"/>
</dbReference>
<accession>A0A4R6AUR7</accession>
<evidence type="ECO:0000313" key="5">
    <source>
        <dbReference type="Proteomes" id="UP000294562"/>
    </source>
</evidence>
<feature type="domain" description="Methyltransferase" evidence="3">
    <location>
        <begin position="49"/>
        <end position="149"/>
    </location>
</feature>
<dbReference type="PANTHER" id="PTHR43861:SF1">
    <property type="entry name" value="TRANS-ACONITATE 2-METHYLTRANSFERASE"/>
    <property type="match status" value="1"/>
</dbReference>
<dbReference type="GO" id="GO:0032259">
    <property type="term" value="P:methylation"/>
    <property type="evidence" value="ECO:0007669"/>
    <property type="project" value="UniProtKB-KW"/>
</dbReference>
<dbReference type="RefSeq" id="WP_133342921.1">
    <property type="nucleotide sequence ID" value="NZ_SMZO01000021.1"/>
</dbReference>
<keyword evidence="5" id="KW-1185">Reference proteome</keyword>
<dbReference type="InterPro" id="IPR029063">
    <property type="entry name" value="SAM-dependent_MTases_sf"/>
</dbReference>
<keyword evidence="2 4" id="KW-0808">Transferase</keyword>
<protein>
    <submittedName>
        <fullName evidence="4">Methyltransferase domain-containing protein</fullName>
    </submittedName>
</protein>
<dbReference type="OrthoDB" id="9777638at2"/>
<gene>
    <name evidence="4" type="ORF">E2L05_10785</name>
</gene>
<dbReference type="Gene3D" id="3.40.50.150">
    <property type="entry name" value="Vaccinia Virus protein VP39"/>
    <property type="match status" value="1"/>
</dbReference>
<sequence length="227" mass="25174">MSDHSTGHDQLMNAVYRNQRFIYDFTRKYYLLGRDRLIEGLDVPPGGTVLEVACGTGRNLIKVGQRYPNAQLFGFDISTEMLTTARSNLKRAGLSDRTTLVQADATDFTAQGLFGLPNFDRVFISYSLSMIPDWQTALARSLGQTAPGGQLALVDFSQQKQLPRWFSKGLLAWLALFHVAPRAELTAQIQTLAAKNRGTADVDHLYRDYAVLGRIRPPLPNAGQTAP</sequence>
<evidence type="ECO:0000256" key="2">
    <source>
        <dbReference type="ARBA" id="ARBA00022679"/>
    </source>
</evidence>
<evidence type="ECO:0000259" key="3">
    <source>
        <dbReference type="Pfam" id="PF13649"/>
    </source>
</evidence>
<comment type="caution">
    <text evidence="4">The sequence shown here is derived from an EMBL/GenBank/DDBJ whole genome shotgun (WGS) entry which is preliminary data.</text>
</comment>
<dbReference type="AlphaFoldDB" id="A0A4R6AUR7"/>
<keyword evidence="1 4" id="KW-0489">Methyltransferase</keyword>
<name>A0A4R6AUR7_9RHOB</name>
<dbReference type="CDD" id="cd02440">
    <property type="entry name" value="AdoMet_MTases"/>
    <property type="match status" value="1"/>
</dbReference>
<dbReference type="InterPro" id="IPR041698">
    <property type="entry name" value="Methyltransf_25"/>
</dbReference>
<dbReference type="Pfam" id="PF13649">
    <property type="entry name" value="Methyltransf_25"/>
    <property type="match status" value="1"/>
</dbReference>
<dbReference type="GO" id="GO:0008168">
    <property type="term" value="F:methyltransferase activity"/>
    <property type="evidence" value="ECO:0007669"/>
    <property type="project" value="UniProtKB-KW"/>
</dbReference>
<dbReference type="Proteomes" id="UP000294562">
    <property type="component" value="Unassembled WGS sequence"/>
</dbReference>